<accession>A0ABV6LLV2</accession>
<comment type="caution">
    <text evidence="2">The sequence shown here is derived from an EMBL/GenBank/DDBJ whole genome shotgun (WGS) entry which is preliminary data.</text>
</comment>
<evidence type="ECO:0000256" key="1">
    <source>
        <dbReference type="SAM" id="Phobius"/>
    </source>
</evidence>
<protein>
    <submittedName>
        <fullName evidence="2">Uncharacterized protein</fullName>
    </submittedName>
</protein>
<gene>
    <name evidence="2" type="ORF">ACFFGV_07225</name>
</gene>
<dbReference type="EMBL" id="JBHLTP010000004">
    <property type="protein sequence ID" value="MFC0523373.1"/>
    <property type="molecule type" value="Genomic_DNA"/>
</dbReference>
<feature type="transmembrane region" description="Helical" evidence="1">
    <location>
        <begin position="12"/>
        <end position="32"/>
    </location>
</feature>
<keyword evidence="1" id="KW-0472">Membrane</keyword>
<keyword evidence="1" id="KW-1133">Transmembrane helix</keyword>
<keyword evidence="3" id="KW-1185">Reference proteome</keyword>
<dbReference type="RefSeq" id="WP_377346095.1">
    <property type="nucleotide sequence ID" value="NZ_JBHLTP010000004.1"/>
</dbReference>
<sequence length="131" mass="14831">MYTGWEQDYAGRYSTMIIIILFLLLWLQVTAWHHRGKFHRWQMWIPVVFLPITCIAGLMVVVYPVAWTGWMYSIALILGIIAGGYGSLLHLLAIGKRTGGMNYENIQSGLPFALPAAVAMLSLLGFLIIWM</sequence>
<name>A0ABV6LLV2_9BACI</name>
<feature type="transmembrane region" description="Helical" evidence="1">
    <location>
        <begin position="112"/>
        <end position="130"/>
    </location>
</feature>
<evidence type="ECO:0000313" key="2">
    <source>
        <dbReference type="EMBL" id="MFC0523373.1"/>
    </source>
</evidence>
<feature type="transmembrane region" description="Helical" evidence="1">
    <location>
        <begin position="44"/>
        <end position="64"/>
    </location>
</feature>
<evidence type="ECO:0000313" key="3">
    <source>
        <dbReference type="Proteomes" id="UP001589836"/>
    </source>
</evidence>
<reference evidence="2 3" key="1">
    <citation type="submission" date="2024-09" db="EMBL/GenBank/DDBJ databases">
        <authorList>
            <person name="Sun Q."/>
            <person name="Mori K."/>
        </authorList>
    </citation>
    <scope>NUCLEOTIDE SEQUENCE [LARGE SCALE GENOMIC DNA]</scope>
    <source>
        <strain evidence="2 3">NCAIM B.02529</strain>
    </source>
</reference>
<keyword evidence="1" id="KW-0812">Transmembrane</keyword>
<dbReference type="Proteomes" id="UP001589836">
    <property type="component" value="Unassembled WGS sequence"/>
</dbReference>
<organism evidence="2 3">
    <name type="scientific">Pontibacillus salicampi</name>
    <dbReference type="NCBI Taxonomy" id="1449801"/>
    <lineage>
        <taxon>Bacteria</taxon>
        <taxon>Bacillati</taxon>
        <taxon>Bacillota</taxon>
        <taxon>Bacilli</taxon>
        <taxon>Bacillales</taxon>
        <taxon>Bacillaceae</taxon>
        <taxon>Pontibacillus</taxon>
    </lineage>
</organism>
<proteinExistence type="predicted"/>
<feature type="transmembrane region" description="Helical" evidence="1">
    <location>
        <begin position="70"/>
        <end position="92"/>
    </location>
</feature>